<organism evidence="3 4">
    <name type="scientific">Stylosanthes scabra</name>
    <dbReference type="NCBI Taxonomy" id="79078"/>
    <lineage>
        <taxon>Eukaryota</taxon>
        <taxon>Viridiplantae</taxon>
        <taxon>Streptophyta</taxon>
        <taxon>Embryophyta</taxon>
        <taxon>Tracheophyta</taxon>
        <taxon>Spermatophyta</taxon>
        <taxon>Magnoliopsida</taxon>
        <taxon>eudicotyledons</taxon>
        <taxon>Gunneridae</taxon>
        <taxon>Pentapetalae</taxon>
        <taxon>rosids</taxon>
        <taxon>fabids</taxon>
        <taxon>Fabales</taxon>
        <taxon>Fabaceae</taxon>
        <taxon>Papilionoideae</taxon>
        <taxon>50 kb inversion clade</taxon>
        <taxon>dalbergioids sensu lato</taxon>
        <taxon>Dalbergieae</taxon>
        <taxon>Pterocarpus clade</taxon>
        <taxon>Stylosanthes</taxon>
    </lineage>
</organism>
<keyword evidence="1" id="KW-0863">Zinc-finger</keyword>
<gene>
    <name evidence="3" type="ORF">PIB30_097965</name>
</gene>
<dbReference type="Gene3D" id="4.10.60.10">
    <property type="entry name" value="Zinc finger, CCHC-type"/>
    <property type="match status" value="1"/>
</dbReference>
<proteinExistence type="predicted"/>
<evidence type="ECO:0000313" key="3">
    <source>
        <dbReference type="EMBL" id="MED6225888.1"/>
    </source>
</evidence>
<evidence type="ECO:0000313" key="4">
    <source>
        <dbReference type="Proteomes" id="UP001341840"/>
    </source>
</evidence>
<keyword evidence="1" id="KW-0862">Zinc</keyword>
<sequence>MKFEAGLRDDIQFQVSFSRIRTFSELVDRCRRADDCCRRMTNVRIPKVNAPPRNFDHNLAPQGCNFKNNTQSFHNFNQGGGNQNHNFGGSYDNQRPNNAILPPQYQQRPSCSNSGKFYGSEPCRFGSGNYYNCGKLGHIARDCKPSRSNPKLAKAKKDFWWFLILFSWRSTRVEPIWSGYPVWDGVIGPGSLLGNKFGL</sequence>
<dbReference type="SUPFAM" id="SSF57756">
    <property type="entry name" value="Retrovirus zinc finger-like domains"/>
    <property type="match status" value="1"/>
</dbReference>
<name>A0ABU6ZV44_9FABA</name>
<dbReference type="EMBL" id="JASCZI010274316">
    <property type="protein sequence ID" value="MED6225888.1"/>
    <property type="molecule type" value="Genomic_DNA"/>
</dbReference>
<keyword evidence="4" id="KW-1185">Reference proteome</keyword>
<dbReference type="Proteomes" id="UP001341840">
    <property type="component" value="Unassembled WGS sequence"/>
</dbReference>
<dbReference type="InterPro" id="IPR036875">
    <property type="entry name" value="Znf_CCHC_sf"/>
</dbReference>
<keyword evidence="1" id="KW-0479">Metal-binding</keyword>
<comment type="caution">
    <text evidence="3">The sequence shown here is derived from an EMBL/GenBank/DDBJ whole genome shotgun (WGS) entry which is preliminary data.</text>
</comment>
<protein>
    <recommendedName>
        <fullName evidence="2">CCHC-type domain-containing protein</fullName>
    </recommendedName>
</protein>
<feature type="domain" description="CCHC-type" evidence="2">
    <location>
        <begin position="131"/>
        <end position="144"/>
    </location>
</feature>
<dbReference type="InterPro" id="IPR001878">
    <property type="entry name" value="Znf_CCHC"/>
</dbReference>
<dbReference type="Pfam" id="PF00098">
    <property type="entry name" value="zf-CCHC"/>
    <property type="match status" value="1"/>
</dbReference>
<reference evidence="3 4" key="1">
    <citation type="journal article" date="2023" name="Plants (Basel)">
        <title>Bridging the Gap: Combining Genomics and Transcriptomics Approaches to Understand Stylosanthes scabra, an Orphan Legume from the Brazilian Caatinga.</title>
        <authorList>
            <person name="Ferreira-Neto J.R.C."/>
            <person name="da Silva M.D."/>
            <person name="Binneck E."/>
            <person name="de Melo N.F."/>
            <person name="da Silva R.H."/>
            <person name="de Melo A.L.T.M."/>
            <person name="Pandolfi V."/>
            <person name="Bustamante F.O."/>
            <person name="Brasileiro-Vidal A.C."/>
            <person name="Benko-Iseppon A.M."/>
        </authorList>
    </citation>
    <scope>NUCLEOTIDE SEQUENCE [LARGE SCALE GENOMIC DNA]</scope>
    <source>
        <tissue evidence="3">Leaves</tissue>
    </source>
</reference>
<accession>A0ABU6ZV44</accession>
<evidence type="ECO:0000256" key="1">
    <source>
        <dbReference type="PROSITE-ProRule" id="PRU00047"/>
    </source>
</evidence>
<evidence type="ECO:0000259" key="2">
    <source>
        <dbReference type="PROSITE" id="PS50158"/>
    </source>
</evidence>
<dbReference type="PROSITE" id="PS50158">
    <property type="entry name" value="ZF_CCHC"/>
    <property type="match status" value="1"/>
</dbReference>